<keyword evidence="2" id="KW-0812">Transmembrane</keyword>
<evidence type="ECO:0000313" key="3">
    <source>
        <dbReference type="EMBL" id="CDR34548.1"/>
    </source>
</evidence>
<dbReference type="STRING" id="1437425.CSEC_1737"/>
<feature type="region of interest" description="Disordered" evidence="1">
    <location>
        <begin position="1"/>
        <end position="26"/>
    </location>
</feature>
<evidence type="ECO:0000313" key="4">
    <source>
        <dbReference type="Proteomes" id="UP000031552"/>
    </source>
</evidence>
<evidence type="ECO:0000256" key="1">
    <source>
        <dbReference type="SAM" id="MobiDB-lite"/>
    </source>
</evidence>
<keyword evidence="2" id="KW-1133">Transmembrane helix</keyword>
<name>A0A090D2P2_9BACT</name>
<dbReference type="Proteomes" id="UP000031552">
    <property type="component" value="Unassembled WGS sequence"/>
</dbReference>
<protein>
    <submittedName>
        <fullName evidence="3">Membrane protein</fullName>
    </submittedName>
</protein>
<dbReference type="RefSeq" id="WP_041018067.1">
    <property type="nucleotide sequence ID" value="NZ_CCEJ010000008.1"/>
</dbReference>
<dbReference type="EMBL" id="CCEJ010000008">
    <property type="protein sequence ID" value="CDR34548.1"/>
    <property type="molecule type" value="Genomic_DNA"/>
</dbReference>
<keyword evidence="2" id="KW-0472">Membrane</keyword>
<sequence length="92" mass="9995">MFGNGHVIPGSRSGRGTPVYVPDERPARPVHVSPVFVSSRPYSPPPVSYYDSTYPLSGRTTYIHSSSGGPFLILGLIAAIFLFTILFPLMLL</sequence>
<accession>A0A090D2P2</accession>
<evidence type="ECO:0000256" key="2">
    <source>
        <dbReference type="SAM" id="Phobius"/>
    </source>
</evidence>
<proteinExistence type="predicted"/>
<reference evidence="3" key="2">
    <citation type="submission" date="2014-09" db="EMBL/GenBank/DDBJ databases">
        <title>Criblamydia sequanensis harbors a mega-plasmid encoding arsenite resistance.</title>
        <authorList>
            <person name="Bertelli C."/>
            <person name="Goesmann A."/>
            <person name="Greub G."/>
        </authorList>
    </citation>
    <scope>NUCLEOTIDE SEQUENCE [LARGE SCALE GENOMIC DNA]</scope>
    <source>
        <strain evidence="3">CRIB-18</strain>
    </source>
</reference>
<gene>
    <name evidence="3" type="ORF">CSEC_1737</name>
</gene>
<comment type="caution">
    <text evidence="3">The sequence shown here is derived from an EMBL/GenBank/DDBJ whole genome shotgun (WGS) entry which is preliminary data.</text>
</comment>
<keyword evidence="4" id="KW-1185">Reference proteome</keyword>
<reference evidence="3" key="1">
    <citation type="submission" date="2013-12" db="EMBL/GenBank/DDBJ databases">
        <authorList>
            <person name="Linke B."/>
        </authorList>
    </citation>
    <scope>NUCLEOTIDE SEQUENCE [LARGE SCALE GENOMIC DNA]</scope>
    <source>
        <strain evidence="3">CRIB-18</strain>
    </source>
</reference>
<feature type="transmembrane region" description="Helical" evidence="2">
    <location>
        <begin position="71"/>
        <end position="91"/>
    </location>
</feature>
<dbReference type="AlphaFoldDB" id="A0A090D2P2"/>
<organism evidence="3 4">
    <name type="scientific">Candidatus Criblamydia sequanensis CRIB-18</name>
    <dbReference type="NCBI Taxonomy" id="1437425"/>
    <lineage>
        <taxon>Bacteria</taxon>
        <taxon>Pseudomonadati</taxon>
        <taxon>Chlamydiota</taxon>
        <taxon>Chlamydiia</taxon>
        <taxon>Parachlamydiales</taxon>
        <taxon>Candidatus Criblamydiaceae</taxon>
        <taxon>Candidatus Criblamydia</taxon>
    </lineage>
</organism>